<dbReference type="InParanoid" id="A0A6P5LXT1"/>
<keyword evidence="7" id="KW-0539">Nucleus</keyword>
<evidence type="ECO:0000256" key="4">
    <source>
        <dbReference type="ARBA" id="ARBA00016402"/>
    </source>
</evidence>
<comment type="similarity">
    <text evidence="3">Belongs to the CENP-U/AME1 family.</text>
</comment>
<reference evidence="12" key="1">
    <citation type="submission" date="2025-08" db="UniProtKB">
        <authorList>
            <consortium name="RefSeq"/>
        </authorList>
    </citation>
    <scope>IDENTIFICATION</scope>
    <source>
        <tissue evidence="12">Spleen</tissue>
    </source>
</reference>
<keyword evidence="11" id="KW-1185">Reference proteome</keyword>
<feature type="region of interest" description="Disordered" evidence="10">
    <location>
        <begin position="1"/>
        <end position="183"/>
    </location>
</feature>
<dbReference type="PANTHER" id="PTHR32222">
    <property type="entry name" value="CENTROMERE PROTEIN U"/>
    <property type="match status" value="1"/>
</dbReference>
<feature type="compositionally biased region" description="Basic residues" evidence="10">
    <location>
        <begin position="343"/>
        <end position="354"/>
    </location>
</feature>
<evidence type="ECO:0000256" key="5">
    <source>
        <dbReference type="ARBA" id="ARBA00022454"/>
    </source>
</evidence>
<evidence type="ECO:0000256" key="1">
    <source>
        <dbReference type="ARBA" id="ARBA00004123"/>
    </source>
</evidence>
<feature type="compositionally biased region" description="Gly residues" evidence="10">
    <location>
        <begin position="14"/>
        <end position="25"/>
    </location>
</feature>
<dbReference type="CTD" id="79682"/>
<dbReference type="RefSeq" id="XP_020863330.1">
    <property type="nucleotide sequence ID" value="XM_021007671.1"/>
</dbReference>
<evidence type="ECO:0000256" key="3">
    <source>
        <dbReference type="ARBA" id="ARBA00010440"/>
    </source>
</evidence>
<dbReference type="Pfam" id="PF13097">
    <property type="entry name" value="CENP-U"/>
    <property type="match status" value="1"/>
</dbReference>
<accession>A0A6P5LXT1</accession>
<dbReference type="KEGG" id="pcw:110222590"/>
<comment type="subcellular location">
    <subcellularLocation>
        <location evidence="2">Chromosome</location>
        <location evidence="2">Centromere</location>
    </subcellularLocation>
    <subcellularLocation>
        <location evidence="1">Nucleus</location>
    </subcellularLocation>
</comment>
<protein>
    <recommendedName>
        <fullName evidence="4">Centromere protein U</fullName>
    </recommendedName>
    <alternativeName>
        <fullName evidence="9">MLF1-interacting protein</fullName>
    </alternativeName>
</protein>
<evidence type="ECO:0000256" key="6">
    <source>
        <dbReference type="ARBA" id="ARBA00023054"/>
    </source>
</evidence>
<sequence>MYDWQVSVPLEPRGAGGTNGEGQGAGPESQSARPACGDRSVAGGKRRRQSTQPVEFESRGGLRAGGKTRPGFSLKDRVSLCSRPRGGKSGPRRNPGLDFQQLLKLRRKPAPGLSAEGPEARSRPRRLQLRPEHFEHPDMDRRRSRRTSRGASPKKESKKKTGRQSHSKQLNKKPWHLSGKLPFPEDLDLSIIGKVKETEQDEEFGDSFAAPLHSTALYSEAEEICRPAESLIPSFVSPPPGKKARTSAEVTENQPEEEEGSVIGRAKKASRKSKPIADDTDSESISGRITCVVKRMRKERIKVSPTVASANLPEKSAEPVSSNELFHVAEKTSLVTESEAKAPRKRRTSRRKREKPQSQPLNSVISQTLYIWSPEKKKRSARDTAKSHIVLSAFEDALLEYKQQVESIICQKAVDSFYSIFKEQLIKILSEVQKLKNLKRKNAKVITDINKKRKCLFEAQNQLIRTEPKLKHLQIKYEELKERKSSLTEATWFLSNLKQLHHDYAALKRKTPTEREKGSRMSRLESLSVIQQSPFRRCNLSKVAHFVMIQAQGFASKG</sequence>
<keyword evidence="8" id="KW-0137">Centromere</keyword>
<evidence type="ECO:0000256" key="9">
    <source>
        <dbReference type="ARBA" id="ARBA00031456"/>
    </source>
</evidence>
<evidence type="ECO:0000256" key="7">
    <source>
        <dbReference type="ARBA" id="ARBA00023242"/>
    </source>
</evidence>
<gene>
    <name evidence="12" type="primary">CENPU</name>
</gene>
<dbReference type="AlphaFoldDB" id="A0A6P5LXT1"/>
<dbReference type="Proteomes" id="UP000515140">
    <property type="component" value="Unplaced"/>
</dbReference>
<proteinExistence type="inferred from homology"/>
<keyword evidence="5" id="KW-0158">Chromosome</keyword>
<dbReference type="InterPro" id="IPR025214">
    <property type="entry name" value="CENP-U"/>
</dbReference>
<evidence type="ECO:0000313" key="12">
    <source>
        <dbReference type="RefSeq" id="XP_020863330.1"/>
    </source>
</evidence>
<feature type="compositionally biased region" description="Basic and acidic residues" evidence="10">
    <location>
        <begin position="129"/>
        <end position="141"/>
    </location>
</feature>
<evidence type="ECO:0000256" key="2">
    <source>
        <dbReference type="ARBA" id="ARBA00004584"/>
    </source>
</evidence>
<keyword evidence="6" id="KW-0175">Coiled coil</keyword>
<evidence type="ECO:0000313" key="11">
    <source>
        <dbReference type="Proteomes" id="UP000515140"/>
    </source>
</evidence>
<name>A0A6P5LXT1_PHACI</name>
<feature type="region of interest" description="Disordered" evidence="10">
    <location>
        <begin position="332"/>
        <end position="360"/>
    </location>
</feature>
<organism evidence="11 12">
    <name type="scientific">Phascolarctos cinereus</name>
    <name type="common">Koala</name>
    <dbReference type="NCBI Taxonomy" id="38626"/>
    <lineage>
        <taxon>Eukaryota</taxon>
        <taxon>Metazoa</taxon>
        <taxon>Chordata</taxon>
        <taxon>Craniata</taxon>
        <taxon>Vertebrata</taxon>
        <taxon>Euteleostomi</taxon>
        <taxon>Mammalia</taxon>
        <taxon>Metatheria</taxon>
        <taxon>Diprotodontia</taxon>
        <taxon>Phascolarctidae</taxon>
        <taxon>Phascolarctos</taxon>
    </lineage>
</organism>
<dbReference type="GO" id="GO:0000775">
    <property type="term" value="C:chromosome, centromeric region"/>
    <property type="evidence" value="ECO:0007669"/>
    <property type="project" value="UniProtKB-SubCell"/>
</dbReference>
<feature type="region of interest" description="Disordered" evidence="10">
    <location>
        <begin position="231"/>
        <end position="285"/>
    </location>
</feature>
<evidence type="ECO:0000256" key="10">
    <source>
        <dbReference type="SAM" id="MobiDB-lite"/>
    </source>
</evidence>
<dbReference type="FunCoup" id="A0A6P5LXT1">
    <property type="interactions" value="2063"/>
</dbReference>
<evidence type="ECO:0000256" key="8">
    <source>
        <dbReference type="ARBA" id="ARBA00023328"/>
    </source>
</evidence>
<dbReference type="GeneID" id="110222590"/>
<dbReference type="GO" id="GO:0005634">
    <property type="term" value="C:nucleus"/>
    <property type="evidence" value="ECO:0007669"/>
    <property type="project" value="UniProtKB-SubCell"/>
</dbReference>
<feature type="compositionally biased region" description="Basic residues" evidence="10">
    <location>
        <begin position="156"/>
        <end position="175"/>
    </location>
</feature>
<feature type="compositionally biased region" description="Basic residues" evidence="10">
    <location>
        <begin position="265"/>
        <end position="274"/>
    </location>
</feature>
<dbReference type="PANTHER" id="PTHR32222:SF1">
    <property type="entry name" value="CENTROMERE PROTEIN U"/>
    <property type="match status" value="1"/>
</dbReference>